<protein>
    <submittedName>
        <fullName evidence="2">ParA family protein</fullName>
    </submittedName>
</protein>
<evidence type="ECO:0000313" key="3">
    <source>
        <dbReference type="Proteomes" id="UP000358159"/>
    </source>
</evidence>
<proteinExistence type="predicted"/>
<accession>A0A6A7VLB9</accession>
<dbReference type="Proteomes" id="UP000358159">
    <property type="component" value="Unassembled WGS sequence"/>
</dbReference>
<name>A0A6A7VLB9_9BACT</name>
<dbReference type="CDD" id="cd02042">
    <property type="entry name" value="ParAB_family"/>
    <property type="match status" value="1"/>
</dbReference>
<dbReference type="SUPFAM" id="SSF52540">
    <property type="entry name" value="P-loop containing nucleoside triphosphate hydrolases"/>
    <property type="match status" value="1"/>
</dbReference>
<evidence type="ECO:0000259" key="1">
    <source>
        <dbReference type="Pfam" id="PF13614"/>
    </source>
</evidence>
<dbReference type="EMBL" id="VZAZ01000030">
    <property type="protein sequence ID" value="MQO55451.1"/>
    <property type="molecule type" value="Genomic_DNA"/>
</dbReference>
<dbReference type="Gene3D" id="3.40.50.300">
    <property type="entry name" value="P-loop containing nucleotide triphosphate hydrolases"/>
    <property type="match status" value="1"/>
</dbReference>
<reference evidence="2 3" key="1">
    <citation type="submission" date="2019-09" db="EMBL/GenBank/DDBJ databases">
        <title>Distinct polysaccharide growth profiles of human intestinal Prevotella copri isolates.</title>
        <authorList>
            <person name="Fehlner-Peach H."/>
            <person name="Magnabosco C."/>
            <person name="Raghavan V."/>
            <person name="Scher J.U."/>
            <person name="Tett A."/>
            <person name="Cox L.M."/>
            <person name="Gottsegen C."/>
            <person name="Watters A."/>
            <person name="Wiltshire- Gordon J.D."/>
            <person name="Segata N."/>
            <person name="Bonneau R."/>
            <person name="Littman D.R."/>
        </authorList>
    </citation>
    <scope>NUCLEOTIDE SEQUENCE [LARGE SCALE GENOMIC DNA]</scope>
    <source>
        <strain evidence="2 3">BVe41219</strain>
    </source>
</reference>
<sequence length="281" mass="31054">MEFFLVKDMENRLKMILAIVNNKDGVGKTTTVQNLAAGMLRKDKNLRILEIDLDPQCNLTLLNHAPEGCATVFDSMIACKGLPIYKSKIGAYYVLGSAKMQDVDPFLQNTGYPRQVLGACISSPCIDFTGEGITDPIDFFDYIFIDCPPALSQSTYNAMVVASHLLIPVQMEGLSVNGLAAILGALNEVKNGRFALNKDLELLGLLPVMLDERPRIVRQALGFLKDIYGDKILSHGIRRCIKVNEAQTELTDLFSYSPYCTAANDCSLVIKVLLVYKYLES</sequence>
<gene>
    <name evidence="2" type="ORF">F7D42_06960</name>
</gene>
<dbReference type="PANTHER" id="PTHR13696">
    <property type="entry name" value="P-LOOP CONTAINING NUCLEOSIDE TRIPHOSPHATE HYDROLASE"/>
    <property type="match status" value="1"/>
</dbReference>
<dbReference type="InterPro" id="IPR027417">
    <property type="entry name" value="P-loop_NTPase"/>
</dbReference>
<dbReference type="Pfam" id="PF13614">
    <property type="entry name" value="AAA_31"/>
    <property type="match status" value="1"/>
</dbReference>
<dbReference type="InterPro" id="IPR050678">
    <property type="entry name" value="DNA_Partitioning_ATPase"/>
</dbReference>
<feature type="domain" description="AAA" evidence="1">
    <location>
        <begin position="16"/>
        <end position="201"/>
    </location>
</feature>
<dbReference type="PANTHER" id="PTHR13696:SF99">
    <property type="entry name" value="COBYRINIC ACID AC-DIAMIDE SYNTHASE"/>
    <property type="match status" value="1"/>
</dbReference>
<organism evidence="2 3">
    <name type="scientific">Segatella copri</name>
    <dbReference type="NCBI Taxonomy" id="165179"/>
    <lineage>
        <taxon>Bacteria</taxon>
        <taxon>Pseudomonadati</taxon>
        <taxon>Bacteroidota</taxon>
        <taxon>Bacteroidia</taxon>
        <taxon>Bacteroidales</taxon>
        <taxon>Prevotellaceae</taxon>
        <taxon>Segatella</taxon>
    </lineage>
</organism>
<dbReference type="AlphaFoldDB" id="A0A6A7VLB9"/>
<evidence type="ECO:0000313" key="2">
    <source>
        <dbReference type="EMBL" id="MQO55451.1"/>
    </source>
</evidence>
<comment type="caution">
    <text evidence="2">The sequence shown here is derived from an EMBL/GenBank/DDBJ whole genome shotgun (WGS) entry which is preliminary data.</text>
</comment>
<dbReference type="InterPro" id="IPR025669">
    <property type="entry name" value="AAA_dom"/>
</dbReference>